<dbReference type="SUPFAM" id="SSF52833">
    <property type="entry name" value="Thioredoxin-like"/>
    <property type="match status" value="1"/>
</dbReference>
<dbReference type="InterPro" id="IPR022551">
    <property type="entry name" value="BrxC"/>
</dbReference>
<dbReference type="NCBIfam" id="TIGR04019">
    <property type="entry name" value="B_thiol_YtxJ"/>
    <property type="match status" value="1"/>
</dbReference>
<dbReference type="STRING" id="1714355.BTO28_05655"/>
<evidence type="ECO:0000313" key="2">
    <source>
        <dbReference type="Proteomes" id="UP000188613"/>
    </source>
</evidence>
<dbReference type="InterPro" id="IPR036249">
    <property type="entry name" value="Thioredoxin-like_sf"/>
</dbReference>
<dbReference type="RefSeq" id="WP_076764564.1">
    <property type="nucleotide sequence ID" value="NZ_MSFI01000009.1"/>
</dbReference>
<dbReference type="Pfam" id="PF11009">
    <property type="entry name" value="BrxC"/>
    <property type="match status" value="1"/>
</dbReference>
<accession>A0A1V2A8W9</accession>
<gene>
    <name evidence="1" type="ORF">BTO28_05655</name>
</gene>
<organism evidence="1 2">
    <name type="scientific">Domibacillus epiphyticus</name>
    <dbReference type="NCBI Taxonomy" id="1714355"/>
    <lineage>
        <taxon>Bacteria</taxon>
        <taxon>Bacillati</taxon>
        <taxon>Bacillota</taxon>
        <taxon>Bacilli</taxon>
        <taxon>Bacillales</taxon>
        <taxon>Bacillaceae</taxon>
        <taxon>Domibacillus</taxon>
    </lineage>
</organism>
<dbReference type="AlphaFoldDB" id="A0A1V2A8W9"/>
<dbReference type="EMBL" id="MSFI01000009">
    <property type="protein sequence ID" value="OMP67433.1"/>
    <property type="molecule type" value="Genomic_DNA"/>
</dbReference>
<keyword evidence="2" id="KW-1185">Reference proteome</keyword>
<proteinExistence type="predicted"/>
<protein>
    <recommendedName>
        <fullName evidence="3">General stress protein</fullName>
    </recommendedName>
</protein>
<name>A0A1V2A8W9_9BACI</name>
<dbReference type="Gene3D" id="3.40.30.10">
    <property type="entry name" value="Glutaredoxin"/>
    <property type="match status" value="1"/>
</dbReference>
<evidence type="ECO:0008006" key="3">
    <source>
        <dbReference type="Google" id="ProtNLM"/>
    </source>
</evidence>
<dbReference type="OrthoDB" id="677051at2"/>
<evidence type="ECO:0000313" key="1">
    <source>
        <dbReference type="EMBL" id="OMP67433.1"/>
    </source>
</evidence>
<reference evidence="1 2" key="1">
    <citation type="submission" date="2016-12" db="EMBL/GenBank/DDBJ databases">
        <title>Domibacillus sp. SAB 38T whole genome sequencing.</title>
        <authorList>
            <person name="Verma A."/>
            <person name="Ojha A.K."/>
            <person name="Krishnamurthi S."/>
        </authorList>
    </citation>
    <scope>NUCLEOTIDE SEQUENCE [LARGE SCALE GENOMIC DNA]</scope>
    <source>
        <strain evidence="1 2">SAB 38</strain>
    </source>
</reference>
<sequence length="106" mass="12055">MEKINDITEFEQLLEAKEPFFLLKHSTTCPISAAAFDEYAAFLNAAGTSQKGVYLAVQDSRELSNYIAEASKIRHESPQVIFFKDGKPEWNESHWKITKDNLSSIQ</sequence>
<comment type="caution">
    <text evidence="1">The sequence shown here is derived from an EMBL/GenBank/DDBJ whole genome shotgun (WGS) entry which is preliminary data.</text>
</comment>
<dbReference type="Proteomes" id="UP000188613">
    <property type="component" value="Unassembled WGS sequence"/>
</dbReference>